<feature type="region of interest" description="Disordered" evidence="15">
    <location>
        <begin position="409"/>
        <end position="494"/>
    </location>
</feature>
<keyword evidence="13" id="KW-0482">Metalloprotease</keyword>
<dbReference type="InterPro" id="IPR008915">
    <property type="entry name" value="Peptidase_M50"/>
</dbReference>
<evidence type="ECO:0000256" key="4">
    <source>
        <dbReference type="ARBA" id="ARBA00022448"/>
    </source>
</evidence>
<dbReference type="Gene3D" id="1.20.58.70">
    <property type="match status" value="1"/>
</dbReference>
<dbReference type="InterPro" id="IPR010989">
    <property type="entry name" value="SNARE"/>
</dbReference>
<evidence type="ECO:0000313" key="19">
    <source>
        <dbReference type="Proteomes" id="UP000682877"/>
    </source>
</evidence>
<dbReference type="Proteomes" id="UP000682877">
    <property type="component" value="Chromosome 6"/>
</dbReference>
<dbReference type="EMBL" id="LR999456">
    <property type="protein sequence ID" value="CAE6087437.1"/>
    <property type="molecule type" value="Genomic_DNA"/>
</dbReference>
<comment type="similarity">
    <text evidence="2">Belongs to the peptidase M50B family.</text>
</comment>
<keyword evidence="4" id="KW-0813">Transport</keyword>
<feature type="transmembrane region" description="Helical" evidence="16">
    <location>
        <begin position="689"/>
        <end position="714"/>
    </location>
</feature>
<evidence type="ECO:0000256" key="11">
    <source>
        <dbReference type="ARBA" id="ARBA00022946"/>
    </source>
</evidence>
<feature type="region of interest" description="Disordered" evidence="15">
    <location>
        <begin position="22"/>
        <end position="53"/>
    </location>
</feature>
<evidence type="ECO:0000256" key="9">
    <source>
        <dbReference type="ARBA" id="ARBA00022801"/>
    </source>
</evidence>
<name>A0A8S2AF90_ARAAE</name>
<dbReference type="GO" id="GO:0006886">
    <property type="term" value="P:intracellular protein transport"/>
    <property type="evidence" value="ECO:0007669"/>
    <property type="project" value="InterPro"/>
</dbReference>
<protein>
    <recommendedName>
        <fullName evidence="17">t-SNARE coiled-coil homology domain-containing protein</fullName>
    </recommendedName>
</protein>
<dbReference type="InterPro" id="IPR021538">
    <property type="entry name" value="Syntaxin-5_N"/>
</dbReference>
<keyword evidence="6" id="KW-0934">Plastid</keyword>
<feature type="transmembrane region" description="Helical" evidence="16">
    <location>
        <begin position="797"/>
        <end position="824"/>
    </location>
</feature>
<dbReference type="InterPro" id="IPR006012">
    <property type="entry name" value="Syntaxin/epimorphin_CS"/>
</dbReference>
<dbReference type="CDD" id="cd15844">
    <property type="entry name" value="SNARE_syntaxin5"/>
    <property type="match status" value="1"/>
</dbReference>
<evidence type="ECO:0000256" key="2">
    <source>
        <dbReference type="ARBA" id="ARBA00007931"/>
    </source>
</evidence>
<reference evidence="18" key="1">
    <citation type="submission" date="2021-01" db="EMBL/GenBank/DDBJ databases">
        <authorList>
            <person name="Bezrukov I."/>
        </authorList>
    </citation>
    <scope>NUCLEOTIDE SEQUENCE</scope>
</reference>
<evidence type="ECO:0000256" key="3">
    <source>
        <dbReference type="ARBA" id="ARBA00009063"/>
    </source>
</evidence>
<keyword evidence="11" id="KW-0809">Transit peptide</keyword>
<evidence type="ECO:0000256" key="13">
    <source>
        <dbReference type="ARBA" id="ARBA00023049"/>
    </source>
</evidence>
<evidence type="ECO:0000256" key="16">
    <source>
        <dbReference type="SAM" id="Phobius"/>
    </source>
</evidence>
<dbReference type="Pfam" id="PF11416">
    <property type="entry name" value="Syntaxin-5_N"/>
    <property type="match status" value="1"/>
</dbReference>
<evidence type="ECO:0000259" key="17">
    <source>
        <dbReference type="PROSITE" id="PS50192"/>
    </source>
</evidence>
<dbReference type="PANTHER" id="PTHR31412">
    <property type="entry name" value="ZINC METALLOPROTEASE EGY1"/>
    <property type="match status" value="1"/>
</dbReference>
<dbReference type="GO" id="GO:0008237">
    <property type="term" value="F:metallopeptidase activity"/>
    <property type="evidence" value="ECO:0007669"/>
    <property type="project" value="UniProtKB-KW"/>
</dbReference>
<keyword evidence="7" id="KW-0645">Protease</keyword>
<comment type="similarity">
    <text evidence="3">Belongs to the syntaxin family.</text>
</comment>
<feature type="domain" description="T-SNARE coiled-coil homology" evidence="17">
    <location>
        <begin position="244"/>
        <end position="306"/>
    </location>
</feature>
<gene>
    <name evidence="18" type="ORF">AARE701A_LOCUS14570</name>
</gene>
<feature type="compositionally biased region" description="Low complexity" evidence="15">
    <location>
        <begin position="190"/>
        <end position="202"/>
    </location>
</feature>
<dbReference type="CDD" id="cd06160">
    <property type="entry name" value="S2P-M50_like_2"/>
    <property type="match status" value="1"/>
</dbReference>
<dbReference type="PROSITE" id="PS50192">
    <property type="entry name" value="T_SNARE"/>
    <property type="match status" value="1"/>
</dbReference>
<keyword evidence="19" id="KW-1185">Reference proteome</keyword>
<sequence>MGSTFRDRTAEFQSLSQTLKKIGAIPSVHQDEDDPASSKRSSPGSEFNKKASRIGLGIHETSQKIARLAKLAKQSSIFNDRTVEIQELTVLIRNDITGLNMALSDLQTLQNMEIADGNYSQDKVGHYTAVCDDLKTRLMGATKQLQDVLTTRSENMKAHENRKQLFSTKSAVDSPPQNNAKSVPEPPPWSSSSNPSGNSQQPLLPPLNTGAPPGSQLRRRSAIENAPSQQMEMSMLQQTIPRQENYSQSRAVALHSVESTITELSGIFTHLATMVTQQGELAIRIDDNMDESLVNVEGARSALLQHLTRISSNRWLMMKIFAVIILVLIGEPKSLDFSNSVGRLLKDMNLTVASFRGNFGVLSQCSSCCSLQFQPFVAATSSLSFGQTGTSRRKKDLKLERVFRKRETLVRVTETQTEPEGNNDEDNNSEEGKETSADDPPTQIPTELNSQSTVVNEAPGNEEENKAQFSSQDGDKLEVSSGSPLPGVNPLQLDDSMRLPKETIDILRGQVFGFDTFFVTSQEPYEGGVLFKGNLRGEPAKSYEKIKMRMENNFGDQYKLFLLSNPEDDKPVAVVVPRRSLEPETTAVPEWFAAGSFGLVALFTLFLRNVPALQSDLLSAFDNLELLKDGLPGALVTALVLGVHELGHILVANSLGIKLGVPFFVPSWQIGSFGAITRIKNIVAKREDLLKVAAAGPLAGFSLGLILFLLGLFVPPSDGIGVVVDASVFHESFLAGGIAKLLLGDALKEGTSISLNPLVIWAWAGLLINGINSIPAGELDGGRIAFSIWGRKTATRLTGASIALLGLSALFSDVAFYWVVLIFFLQRGPIAPLAEEITAPDDKYVSLGILVLFLSLLVCLPYPFAFTGNEAMMIGL</sequence>
<keyword evidence="10" id="KW-0653">Protein transport</keyword>
<dbReference type="PROSITE" id="PS00914">
    <property type="entry name" value="SYNTAXIN"/>
    <property type="match status" value="1"/>
</dbReference>
<feature type="transmembrane region" description="Helical" evidence="16">
    <location>
        <begin position="844"/>
        <end position="866"/>
    </location>
</feature>
<dbReference type="GO" id="GO:0006508">
    <property type="term" value="P:proteolysis"/>
    <property type="evidence" value="ECO:0007669"/>
    <property type="project" value="UniProtKB-KW"/>
</dbReference>
<dbReference type="PANTHER" id="PTHR31412:SF5">
    <property type="entry name" value="ZINC METALLOPROTEASE EGY2, CHLOROPLASTIC-RELATED"/>
    <property type="match status" value="1"/>
</dbReference>
<feature type="compositionally biased region" description="Polar residues" evidence="15">
    <location>
        <begin position="444"/>
        <end position="455"/>
    </location>
</feature>
<dbReference type="InterPro" id="IPR000727">
    <property type="entry name" value="T_SNARE_dom"/>
</dbReference>
<comment type="subcellular location">
    <subcellularLocation>
        <location evidence="1">Plastid</location>
        <location evidence="1">Chloroplast membrane</location>
        <topology evidence="1">Multi-pass membrane protein</topology>
    </subcellularLocation>
</comment>
<evidence type="ECO:0000313" key="18">
    <source>
        <dbReference type="EMBL" id="CAE6087437.1"/>
    </source>
</evidence>
<evidence type="ECO:0000256" key="6">
    <source>
        <dbReference type="ARBA" id="ARBA00022640"/>
    </source>
</evidence>
<dbReference type="AlphaFoldDB" id="A0A8S2AF90"/>
<evidence type="ECO:0000256" key="14">
    <source>
        <dbReference type="ARBA" id="ARBA00023136"/>
    </source>
</evidence>
<proteinExistence type="inferred from homology"/>
<dbReference type="GO" id="GO:0031969">
    <property type="term" value="C:chloroplast membrane"/>
    <property type="evidence" value="ECO:0007669"/>
    <property type="project" value="UniProtKB-SubCell"/>
</dbReference>
<evidence type="ECO:0000256" key="15">
    <source>
        <dbReference type="SAM" id="MobiDB-lite"/>
    </source>
</evidence>
<dbReference type="GO" id="GO:0016192">
    <property type="term" value="P:vesicle-mediated transport"/>
    <property type="evidence" value="ECO:0007669"/>
    <property type="project" value="InterPro"/>
</dbReference>
<keyword evidence="14 16" id="KW-0472">Membrane</keyword>
<keyword evidence="12 16" id="KW-1133">Transmembrane helix</keyword>
<dbReference type="Pfam" id="PF02163">
    <property type="entry name" value="Peptidase_M50"/>
    <property type="match status" value="1"/>
</dbReference>
<evidence type="ECO:0000256" key="5">
    <source>
        <dbReference type="ARBA" id="ARBA00022528"/>
    </source>
</evidence>
<evidence type="ECO:0000256" key="7">
    <source>
        <dbReference type="ARBA" id="ARBA00022670"/>
    </source>
</evidence>
<keyword evidence="9" id="KW-0378">Hydrolase</keyword>
<dbReference type="GO" id="GO:0005484">
    <property type="term" value="F:SNAP receptor activity"/>
    <property type="evidence" value="ECO:0007669"/>
    <property type="project" value="InterPro"/>
</dbReference>
<dbReference type="SMART" id="SM00397">
    <property type="entry name" value="t_SNARE"/>
    <property type="match status" value="1"/>
</dbReference>
<evidence type="ECO:0000256" key="1">
    <source>
        <dbReference type="ARBA" id="ARBA00004508"/>
    </source>
</evidence>
<accession>A0A8S2AF90</accession>
<organism evidence="18 19">
    <name type="scientific">Arabidopsis arenosa</name>
    <name type="common">Sand rock-cress</name>
    <name type="synonym">Cardaminopsis arenosa</name>
    <dbReference type="NCBI Taxonomy" id="38785"/>
    <lineage>
        <taxon>Eukaryota</taxon>
        <taxon>Viridiplantae</taxon>
        <taxon>Streptophyta</taxon>
        <taxon>Embryophyta</taxon>
        <taxon>Tracheophyta</taxon>
        <taxon>Spermatophyta</taxon>
        <taxon>Magnoliopsida</taxon>
        <taxon>eudicotyledons</taxon>
        <taxon>Gunneridae</taxon>
        <taxon>Pentapetalae</taxon>
        <taxon>rosids</taxon>
        <taxon>malvids</taxon>
        <taxon>Brassicales</taxon>
        <taxon>Brassicaceae</taxon>
        <taxon>Camelineae</taxon>
        <taxon>Arabidopsis</taxon>
    </lineage>
</organism>
<dbReference type="SUPFAM" id="SSF47661">
    <property type="entry name" value="t-snare proteins"/>
    <property type="match status" value="1"/>
</dbReference>
<keyword evidence="8 16" id="KW-0812">Transmembrane</keyword>
<evidence type="ECO:0000256" key="12">
    <source>
        <dbReference type="ARBA" id="ARBA00022989"/>
    </source>
</evidence>
<feature type="region of interest" description="Disordered" evidence="15">
    <location>
        <begin position="152"/>
        <end position="218"/>
    </location>
</feature>
<evidence type="ECO:0000256" key="10">
    <source>
        <dbReference type="ARBA" id="ARBA00022927"/>
    </source>
</evidence>
<feature type="compositionally biased region" description="Basic and acidic residues" evidence="15">
    <location>
        <begin position="154"/>
        <end position="163"/>
    </location>
</feature>
<evidence type="ECO:0000256" key="8">
    <source>
        <dbReference type="ARBA" id="ARBA00022692"/>
    </source>
</evidence>
<keyword evidence="5" id="KW-0150">Chloroplast</keyword>
<dbReference type="InterPro" id="IPR044838">
    <property type="entry name" value="EGY1-like"/>
</dbReference>
<feature type="compositionally biased region" description="Polar residues" evidence="15">
    <location>
        <begin position="164"/>
        <end position="181"/>
    </location>
</feature>
<dbReference type="Pfam" id="PF05739">
    <property type="entry name" value="SNARE"/>
    <property type="match status" value="1"/>
</dbReference>